<evidence type="ECO:0000313" key="1">
    <source>
        <dbReference type="EMBL" id="KCZ94485.1"/>
    </source>
</evidence>
<dbReference type="Proteomes" id="UP000025171">
    <property type="component" value="Unassembled WGS sequence"/>
</dbReference>
<dbReference type="PATRIC" id="fig|1280950.3.peg.791"/>
<reference evidence="1 2" key="1">
    <citation type="journal article" date="2014" name="Antonie Van Leeuwenhoek">
        <title>Hyphomonas beringensis sp. nov. and Hyphomonas chukchiensis sp. nov., isolated from surface seawater of the Bering Sea and Chukchi Sea.</title>
        <authorList>
            <person name="Li C."/>
            <person name="Lai Q."/>
            <person name="Li G."/>
            <person name="Dong C."/>
            <person name="Wang J."/>
            <person name="Liao Y."/>
            <person name="Shao Z."/>
        </authorList>
    </citation>
    <scope>NUCLEOTIDE SEQUENCE [LARGE SCALE GENOMIC DNA]</scope>
    <source>
        <strain evidence="1 2">MHS-2</strain>
    </source>
</reference>
<proteinExistence type="predicted"/>
<sequence>MVPCLLFAGVFVVCAASISTILRHRAGVPEMSVLSPKLAAYQSQPDAYDTLFVGTSRTFYHIVPEVIESSAAEYGCPDLRVFNFGVFGLTGAEQDWLVDQILDAGQGHLRAIVLEDPLPEARATREATSTRARFFNSTGNAGRRIASIMSYPESIAKKVYRIGVLGYGMAYDLSGVGRAATVAFPAAVPDVPETLNLSQDGFEALGSVPTDDILARHKDFEDNPAKFADALARYGAPSNEKVEPRAVYIASRIKALEARGINAALYISPDPLELDRTPRVGEAVRALMPETTVIDLNRPDEYPDLFERGIWFDFSHVGEEGARRLSRHAGQELCEGLKQGRRGVTDAVR</sequence>
<name>A0A059FUX6_9PROT</name>
<comment type="caution">
    <text evidence="1">The sequence shown here is derived from an EMBL/GenBank/DDBJ whole genome shotgun (WGS) entry which is preliminary data.</text>
</comment>
<gene>
    <name evidence="1" type="ORF">HJO_03885</name>
</gene>
<keyword evidence="2" id="KW-1185">Reference proteome</keyword>
<protein>
    <submittedName>
        <fullName evidence="1">Uncharacterized protein</fullName>
    </submittedName>
</protein>
<dbReference type="EMBL" id="ARYK01000001">
    <property type="protein sequence ID" value="KCZ94485.1"/>
    <property type="molecule type" value="Genomic_DNA"/>
</dbReference>
<dbReference type="STRING" id="1280950.HJO_03885"/>
<organism evidence="1 2">
    <name type="scientific">Hyphomonas johnsonii MHS-2</name>
    <dbReference type="NCBI Taxonomy" id="1280950"/>
    <lineage>
        <taxon>Bacteria</taxon>
        <taxon>Pseudomonadati</taxon>
        <taxon>Pseudomonadota</taxon>
        <taxon>Alphaproteobacteria</taxon>
        <taxon>Hyphomonadales</taxon>
        <taxon>Hyphomonadaceae</taxon>
        <taxon>Hyphomonas</taxon>
    </lineage>
</organism>
<accession>A0A059FUX6</accession>
<dbReference type="AlphaFoldDB" id="A0A059FUX6"/>
<evidence type="ECO:0000313" key="2">
    <source>
        <dbReference type="Proteomes" id="UP000025171"/>
    </source>
</evidence>